<keyword evidence="4" id="KW-0010">Activator</keyword>
<dbReference type="PANTHER" id="PTHR30346">
    <property type="entry name" value="TRANSCRIPTIONAL DUAL REGULATOR HCAR-RELATED"/>
    <property type="match status" value="1"/>
</dbReference>
<dbReference type="EMBL" id="CABFNB010000128">
    <property type="protein sequence ID" value="VTZ64427.1"/>
    <property type="molecule type" value="Genomic_DNA"/>
</dbReference>
<comment type="similarity">
    <text evidence="1">Belongs to the LysR transcriptional regulatory family.</text>
</comment>
<evidence type="ECO:0000313" key="7">
    <source>
        <dbReference type="EMBL" id="VTZ64427.1"/>
    </source>
</evidence>
<dbReference type="CDD" id="cd08411">
    <property type="entry name" value="PBP2_OxyR"/>
    <property type="match status" value="1"/>
</dbReference>
<accession>A0A508X4I5</accession>
<dbReference type="SUPFAM" id="SSF53850">
    <property type="entry name" value="Periplasmic binding protein-like II"/>
    <property type="match status" value="1"/>
</dbReference>
<keyword evidence="2" id="KW-0805">Transcription regulation</keyword>
<gene>
    <name evidence="7" type="ORF">EMEDMD4_60009</name>
</gene>
<dbReference type="GO" id="GO:0003700">
    <property type="term" value="F:DNA-binding transcription factor activity"/>
    <property type="evidence" value="ECO:0007669"/>
    <property type="project" value="InterPro"/>
</dbReference>
<dbReference type="GO" id="GO:0032993">
    <property type="term" value="C:protein-DNA complex"/>
    <property type="evidence" value="ECO:0007669"/>
    <property type="project" value="TreeGrafter"/>
</dbReference>
<reference evidence="7" key="1">
    <citation type="submission" date="2019-06" db="EMBL/GenBank/DDBJ databases">
        <authorList>
            <person name="Le Quere A."/>
            <person name="Colella S."/>
        </authorList>
    </citation>
    <scope>NUCLEOTIDE SEQUENCE</scope>
    <source>
        <strain evidence="7">EmedicaeMD41</strain>
    </source>
</reference>
<sequence length="317" mass="34610">MLTLRQMRYFDALATTRHFGKAAELTHVSQPALSAQIMEMEAHLGVKLVERSRSGVFLTGKGEEVLEQVRSILADVGRLEESTRINSGTLEGRVRLGVIPTLAPYLVPRLIPYLRERYRTIEIELRESVTDRLLVDLGDGRLDAVVAALPVEADGIATRSLFSDRFYMAVAENDRTVLLSPITEKQMDISQLLLLEEGHCLRDQALAVCSSAGRRQLLSFGATSMATLLQMVANGMGMTLIPEIAIPSEAARNAIRIVPFAAPEPSREIGLIWRASNPRPRDMDALADAISTCAREVSQGAIPADRGAVKSAPKPAV</sequence>
<evidence type="ECO:0000259" key="6">
    <source>
        <dbReference type="PROSITE" id="PS50931"/>
    </source>
</evidence>
<name>A0A508X4I5_9HYPH</name>
<dbReference type="RefSeq" id="WP_018208869.1">
    <property type="nucleotide sequence ID" value="NZ_CABFNB010000128.1"/>
</dbReference>
<dbReference type="PROSITE" id="PS50931">
    <property type="entry name" value="HTH_LYSR"/>
    <property type="match status" value="1"/>
</dbReference>
<dbReference type="InterPro" id="IPR000847">
    <property type="entry name" value="LysR_HTH_N"/>
</dbReference>
<dbReference type="InterPro" id="IPR036390">
    <property type="entry name" value="WH_DNA-bd_sf"/>
</dbReference>
<dbReference type="Gene3D" id="1.10.10.10">
    <property type="entry name" value="Winged helix-like DNA-binding domain superfamily/Winged helix DNA-binding domain"/>
    <property type="match status" value="1"/>
</dbReference>
<evidence type="ECO:0000256" key="2">
    <source>
        <dbReference type="ARBA" id="ARBA00023015"/>
    </source>
</evidence>
<dbReference type="SUPFAM" id="SSF46785">
    <property type="entry name" value="Winged helix' DNA-binding domain"/>
    <property type="match status" value="1"/>
</dbReference>
<evidence type="ECO:0000256" key="3">
    <source>
        <dbReference type="ARBA" id="ARBA00023125"/>
    </source>
</evidence>
<dbReference type="Proteomes" id="UP000507954">
    <property type="component" value="Unassembled WGS sequence"/>
</dbReference>
<dbReference type="InterPro" id="IPR036388">
    <property type="entry name" value="WH-like_DNA-bd_sf"/>
</dbReference>
<organism evidence="7">
    <name type="scientific">Sinorhizobium medicae</name>
    <dbReference type="NCBI Taxonomy" id="110321"/>
    <lineage>
        <taxon>Bacteria</taxon>
        <taxon>Pseudomonadati</taxon>
        <taxon>Pseudomonadota</taxon>
        <taxon>Alphaproteobacteria</taxon>
        <taxon>Hyphomicrobiales</taxon>
        <taxon>Rhizobiaceae</taxon>
        <taxon>Sinorhizobium/Ensifer group</taxon>
        <taxon>Sinorhizobium</taxon>
    </lineage>
</organism>
<keyword evidence="5" id="KW-0804">Transcription</keyword>
<evidence type="ECO:0000256" key="4">
    <source>
        <dbReference type="ARBA" id="ARBA00023159"/>
    </source>
</evidence>
<dbReference type="InterPro" id="IPR005119">
    <property type="entry name" value="LysR_subst-bd"/>
</dbReference>
<evidence type="ECO:0000256" key="1">
    <source>
        <dbReference type="ARBA" id="ARBA00009437"/>
    </source>
</evidence>
<protein>
    <submittedName>
        <fullName evidence="7">Transcriptional regulator, LysR family</fullName>
    </submittedName>
</protein>
<dbReference type="Pfam" id="PF03466">
    <property type="entry name" value="LysR_substrate"/>
    <property type="match status" value="1"/>
</dbReference>
<proteinExistence type="inferred from homology"/>
<feature type="domain" description="HTH lysR-type" evidence="6">
    <location>
        <begin position="2"/>
        <end position="59"/>
    </location>
</feature>
<evidence type="ECO:0000256" key="5">
    <source>
        <dbReference type="ARBA" id="ARBA00023163"/>
    </source>
</evidence>
<dbReference type="PANTHER" id="PTHR30346:SF26">
    <property type="entry name" value="HYDROGEN PEROXIDE-INDUCIBLE GENES ACTIVATOR"/>
    <property type="match status" value="1"/>
</dbReference>
<dbReference type="PRINTS" id="PR00039">
    <property type="entry name" value="HTHLYSR"/>
</dbReference>
<dbReference type="Gene3D" id="3.40.190.10">
    <property type="entry name" value="Periplasmic binding protein-like II"/>
    <property type="match status" value="2"/>
</dbReference>
<dbReference type="FunFam" id="1.10.10.10:FF:000001">
    <property type="entry name" value="LysR family transcriptional regulator"/>
    <property type="match status" value="1"/>
</dbReference>
<keyword evidence="3" id="KW-0238">DNA-binding</keyword>
<dbReference type="Pfam" id="PF00126">
    <property type="entry name" value="HTH_1"/>
    <property type="match status" value="1"/>
</dbReference>
<dbReference type="GO" id="GO:0003677">
    <property type="term" value="F:DNA binding"/>
    <property type="evidence" value="ECO:0007669"/>
    <property type="project" value="UniProtKB-KW"/>
</dbReference>
<dbReference type="AlphaFoldDB" id="A0A508X4I5"/>